<keyword evidence="4" id="KW-1185">Reference proteome</keyword>
<evidence type="ECO:0000259" key="2">
    <source>
        <dbReference type="Pfam" id="PF01243"/>
    </source>
</evidence>
<organism evidence="3 4">
    <name type="scientific">Virgisporangium ochraceum</name>
    <dbReference type="NCBI Taxonomy" id="65505"/>
    <lineage>
        <taxon>Bacteria</taxon>
        <taxon>Bacillati</taxon>
        <taxon>Actinomycetota</taxon>
        <taxon>Actinomycetes</taxon>
        <taxon>Micromonosporales</taxon>
        <taxon>Micromonosporaceae</taxon>
        <taxon>Virgisporangium</taxon>
    </lineage>
</organism>
<dbReference type="InterPro" id="IPR052019">
    <property type="entry name" value="F420H2_bilvrd_red/Heme_oxyg"/>
</dbReference>
<dbReference type="Pfam" id="PF01243">
    <property type="entry name" value="PNPOx_N"/>
    <property type="match status" value="1"/>
</dbReference>
<dbReference type="AlphaFoldDB" id="A0A8J4EAJ0"/>
<dbReference type="EMBL" id="BOPH01000027">
    <property type="protein sequence ID" value="GIJ67584.1"/>
    <property type="molecule type" value="Genomic_DNA"/>
</dbReference>
<protein>
    <submittedName>
        <fullName evidence="3">PPOX class F420-dependent enzyme</fullName>
    </submittedName>
</protein>
<dbReference type="InterPro" id="IPR011576">
    <property type="entry name" value="Pyridox_Oxase_N"/>
</dbReference>
<dbReference type="GO" id="GO:0070967">
    <property type="term" value="F:coenzyme F420 binding"/>
    <property type="evidence" value="ECO:0007669"/>
    <property type="project" value="TreeGrafter"/>
</dbReference>
<dbReference type="GO" id="GO:0016627">
    <property type="term" value="F:oxidoreductase activity, acting on the CH-CH group of donors"/>
    <property type="evidence" value="ECO:0007669"/>
    <property type="project" value="TreeGrafter"/>
</dbReference>
<dbReference type="NCBIfam" id="TIGR03618">
    <property type="entry name" value="Rv1155_F420"/>
    <property type="match status" value="1"/>
</dbReference>
<gene>
    <name evidence="3" type="ORF">Voc01_025010</name>
</gene>
<dbReference type="Proteomes" id="UP000635606">
    <property type="component" value="Unassembled WGS sequence"/>
</dbReference>
<keyword evidence="1" id="KW-0560">Oxidoreductase</keyword>
<dbReference type="PANTHER" id="PTHR35176:SF2">
    <property type="entry name" value="F420H(2)-DEPENDENT REDUCTASE RV1155"/>
    <property type="match status" value="1"/>
</dbReference>
<proteinExistence type="predicted"/>
<evidence type="ECO:0000313" key="4">
    <source>
        <dbReference type="Proteomes" id="UP000635606"/>
    </source>
</evidence>
<comment type="caution">
    <text evidence="3">The sequence shown here is derived from an EMBL/GenBank/DDBJ whole genome shotgun (WGS) entry which is preliminary data.</text>
</comment>
<dbReference type="InterPro" id="IPR012349">
    <property type="entry name" value="Split_barrel_FMN-bd"/>
</dbReference>
<evidence type="ECO:0000256" key="1">
    <source>
        <dbReference type="ARBA" id="ARBA00023002"/>
    </source>
</evidence>
<dbReference type="SUPFAM" id="SSF50475">
    <property type="entry name" value="FMN-binding split barrel"/>
    <property type="match status" value="1"/>
</dbReference>
<dbReference type="InterPro" id="IPR019920">
    <property type="entry name" value="F420-binding_dom_put"/>
</dbReference>
<dbReference type="Gene3D" id="2.30.110.10">
    <property type="entry name" value="Electron Transport, Fmn-binding Protein, Chain A"/>
    <property type="match status" value="1"/>
</dbReference>
<evidence type="ECO:0000313" key="3">
    <source>
        <dbReference type="EMBL" id="GIJ67584.1"/>
    </source>
</evidence>
<name>A0A8J4EAJ0_9ACTN</name>
<reference evidence="3" key="1">
    <citation type="submission" date="2021-01" db="EMBL/GenBank/DDBJ databases">
        <title>Whole genome shotgun sequence of Virgisporangium ochraceum NBRC 16418.</title>
        <authorList>
            <person name="Komaki H."/>
            <person name="Tamura T."/>
        </authorList>
    </citation>
    <scope>NUCLEOTIDE SEQUENCE</scope>
    <source>
        <strain evidence="3">NBRC 16418</strain>
    </source>
</reference>
<dbReference type="RefSeq" id="WP_203927538.1">
    <property type="nucleotide sequence ID" value="NZ_BOPH01000027.1"/>
</dbReference>
<accession>A0A8J4EAJ0</accession>
<feature type="domain" description="Pyridoxamine 5'-phosphate oxidase N-terminal" evidence="2">
    <location>
        <begin position="5"/>
        <end position="130"/>
    </location>
</feature>
<dbReference type="GO" id="GO:0005829">
    <property type="term" value="C:cytosol"/>
    <property type="evidence" value="ECO:0007669"/>
    <property type="project" value="TreeGrafter"/>
</dbReference>
<dbReference type="PANTHER" id="PTHR35176">
    <property type="entry name" value="HEME OXYGENASE HI_0854-RELATED"/>
    <property type="match status" value="1"/>
</dbReference>
<sequence>MDIAAAQEFLRTNHRAVLGTYHADGRAQLSPVTVGVDPEGRVLVSTRETAVKTRNLRRDPRAVLCVMPDSFYGEWALVEGAAEVVPLPDALDLLVDYYRGISGEHPDWDDYRSAMVREKRVMVRVTITRAGPKYQG</sequence>